<protein>
    <recommendedName>
        <fullName evidence="8">MULE transposase domain-containing protein</fullName>
    </recommendedName>
</protein>
<evidence type="ECO:0008006" key="8">
    <source>
        <dbReference type="Google" id="ProtNLM"/>
    </source>
</evidence>
<reference evidence="6 7" key="1">
    <citation type="submission" date="2024-09" db="EMBL/GenBank/DDBJ databases">
        <title>Genome sequencing and assembly of Phytophthora oleae, isolate VK10A, causative agent of rot of olive drupes.</title>
        <authorList>
            <person name="Conti Taguali S."/>
            <person name="Riolo M."/>
            <person name="La Spada F."/>
            <person name="Cacciola S.O."/>
            <person name="Dionisio G."/>
        </authorList>
    </citation>
    <scope>NUCLEOTIDE SEQUENCE [LARGE SCALE GENOMIC DNA]</scope>
    <source>
        <strain evidence="6 7">VK10A</strain>
    </source>
</reference>
<evidence type="ECO:0000256" key="1">
    <source>
        <dbReference type="ARBA" id="ARBA00004123"/>
    </source>
</evidence>
<name>A0ABD3FD01_9STRA</name>
<dbReference type="EMBL" id="JBIMZQ010000025">
    <property type="protein sequence ID" value="KAL3664169.1"/>
    <property type="molecule type" value="Genomic_DNA"/>
</dbReference>
<keyword evidence="5" id="KW-0539">Nucleus</keyword>
<gene>
    <name evidence="6" type="ORF">V7S43_011050</name>
</gene>
<keyword evidence="7" id="KW-1185">Reference proteome</keyword>
<dbReference type="PANTHER" id="PTHR46481">
    <property type="entry name" value="ZINC FINGER BED DOMAIN-CONTAINING PROTEIN 4"/>
    <property type="match status" value="1"/>
</dbReference>
<evidence type="ECO:0000256" key="4">
    <source>
        <dbReference type="ARBA" id="ARBA00022833"/>
    </source>
</evidence>
<comment type="subcellular location">
    <subcellularLocation>
        <location evidence="1">Nucleus</location>
    </subcellularLocation>
</comment>
<keyword evidence="4" id="KW-0862">Zinc</keyword>
<dbReference type="PANTHER" id="PTHR46481:SF10">
    <property type="entry name" value="ZINC FINGER BED DOMAIN-CONTAINING PROTEIN 39"/>
    <property type="match status" value="1"/>
</dbReference>
<organism evidence="6 7">
    <name type="scientific">Phytophthora oleae</name>
    <dbReference type="NCBI Taxonomy" id="2107226"/>
    <lineage>
        <taxon>Eukaryota</taxon>
        <taxon>Sar</taxon>
        <taxon>Stramenopiles</taxon>
        <taxon>Oomycota</taxon>
        <taxon>Peronosporomycetes</taxon>
        <taxon>Peronosporales</taxon>
        <taxon>Peronosporaceae</taxon>
        <taxon>Phytophthora</taxon>
    </lineage>
</organism>
<dbReference type="GO" id="GO:0005634">
    <property type="term" value="C:nucleus"/>
    <property type="evidence" value="ECO:0007669"/>
    <property type="project" value="UniProtKB-SubCell"/>
</dbReference>
<evidence type="ECO:0000256" key="2">
    <source>
        <dbReference type="ARBA" id="ARBA00022723"/>
    </source>
</evidence>
<dbReference type="Proteomes" id="UP001632037">
    <property type="component" value="Unassembled WGS sequence"/>
</dbReference>
<evidence type="ECO:0000256" key="5">
    <source>
        <dbReference type="ARBA" id="ARBA00023242"/>
    </source>
</evidence>
<dbReference type="SUPFAM" id="SSF53098">
    <property type="entry name" value="Ribonuclease H-like"/>
    <property type="match status" value="1"/>
</dbReference>
<comment type="caution">
    <text evidence="6">The sequence shown here is derived from an EMBL/GenBank/DDBJ whole genome shotgun (WGS) entry which is preliminary data.</text>
</comment>
<dbReference type="GO" id="GO:0008270">
    <property type="term" value="F:zinc ion binding"/>
    <property type="evidence" value="ECO:0007669"/>
    <property type="project" value="UniProtKB-KW"/>
</dbReference>
<dbReference type="InterPro" id="IPR052035">
    <property type="entry name" value="ZnF_BED_domain_contain"/>
</dbReference>
<dbReference type="AlphaFoldDB" id="A0ABD3FD01"/>
<proteinExistence type="predicted"/>
<dbReference type="InterPro" id="IPR012337">
    <property type="entry name" value="RNaseH-like_sf"/>
</dbReference>
<accession>A0ABD3FD01</accession>
<evidence type="ECO:0000313" key="6">
    <source>
        <dbReference type="EMBL" id="KAL3664169.1"/>
    </source>
</evidence>
<keyword evidence="2" id="KW-0479">Metal-binding</keyword>
<evidence type="ECO:0000256" key="3">
    <source>
        <dbReference type="ARBA" id="ARBA00022771"/>
    </source>
</evidence>
<evidence type="ECO:0000313" key="7">
    <source>
        <dbReference type="Proteomes" id="UP001632037"/>
    </source>
</evidence>
<keyword evidence="3" id="KW-0863">Zinc-finger</keyword>
<sequence length="536" mass="60009">MTHSAKGFFKQGPGNKLWGPSDTQLRAYIARWLINDGLPFHTVSSEAFRGLMEVATGKPGLAIILAHTFNDVLSASFVQFREVTKRLLEMEYQLAFKMPFLNLMHDLWTVSTGKKDAIGTSMAFIDKDWTFRTIALLVTVFNESHDSDVVQKTISSRTRELYDVEIGSLAQFVMSDTAPAARKVSKLYEDSVPVDCSMHVLNSCLGYGLGMRENVKTCYVYNPVTNLAEKQRQVYTPGGPFSEGAKLVKKARSINNYFKTPQRVERLLKVQRHYGPPELSAMVNCDTRVASTVTLFQKTILNYPAFKAYFQRCEAYDDPKVFTELSAEDWCMMTECEAVTQMLADLARIEVQHEAQVASELLVLLRLACDRLNANQFHPYKLDALRTPKTTTNSLPRTAMDASNLSDGASTCLARVKGQVRKRLSSVSAHSIVILLLDSRTKHSVNTLVRTSTTSPDGAASDDVCMIGVDGAIDDGWKMLCNAHNAVFRASCMQQLVKWPRVRGSSHQTWTSCRRWTTTASCGVLLWSWRMLEGGR</sequence>